<name>A0A0E9TZ47_ANGAN</name>
<dbReference type="AlphaFoldDB" id="A0A0E9TZ47"/>
<dbReference type="EMBL" id="GBXM01049776">
    <property type="protein sequence ID" value="JAH58801.1"/>
    <property type="molecule type" value="Transcribed_RNA"/>
</dbReference>
<protein>
    <submittedName>
        <fullName evidence="1">Uncharacterized protein</fullName>
    </submittedName>
</protein>
<sequence length="54" mass="5835">MLWASLLGHTFSVQSTDFLWDSSQGGCGREELCVMHSNDKALLVTLIPVAAQGL</sequence>
<reference evidence="1" key="1">
    <citation type="submission" date="2014-11" db="EMBL/GenBank/DDBJ databases">
        <authorList>
            <person name="Amaro Gonzalez C."/>
        </authorList>
    </citation>
    <scope>NUCLEOTIDE SEQUENCE</scope>
</reference>
<organism evidence="1">
    <name type="scientific">Anguilla anguilla</name>
    <name type="common">European freshwater eel</name>
    <name type="synonym">Muraena anguilla</name>
    <dbReference type="NCBI Taxonomy" id="7936"/>
    <lineage>
        <taxon>Eukaryota</taxon>
        <taxon>Metazoa</taxon>
        <taxon>Chordata</taxon>
        <taxon>Craniata</taxon>
        <taxon>Vertebrata</taxon>
        <taxon>Euteleostomi</taxon>
        <taxon>Actinopterygii</taxon>
        <taxon>Neopterygii</taxon>
        <taxon>Teleostei</taxon>
        <taxon>Anguilliformes</taxon>
        <taxon>Anguillidae</taxon>
        <taxon>Anguilla</taxon>
    </lineage>
</organism>
<evidence type="ECO:0000313" key="1">
    <source>
        <dbReference type="EMBL" id="JAH58801.1"/>
    </source>
</evidence>
<proteinExistence type="predicted"/>
<reference evidence="1" key="2">
    <citation type="journal article" date="2015" name="Fish Shellfish Immunol.">
        <title>Early steps in the European eel (Anguilla anguilla)-Vibrio vulnificus interaction in the gills: Role of the RtxA13 toxin.</title>
        <authorList>
            <person name="Callol A."/>
            <person name="Pajuelo D."/>
            <person name="Ebbesson L."/>
            <person name="Teles M."/>
            <person name="MacKenzie S."/>
            <person name="Amaro C."/>
        </authorList>
    </citation>
    <scope>NUCLEOTIDE SEQUENCE</scope>
</reference>
<accession>A0A0E9TZ47</accession>